<accession>A0ABV4CHE4</accession>
<dbReference type="InterPro" id="IPR037171">
    <property type="entry name" value="NagB/RpiA_transferase-like"/>
</dbReference>
<keyword evidence="3" id="KW-0238">DNA-binding</keyword>
<dbReference type="InterPro" id="IPR007630">
    <property type="entry name" value="RNA_pol_sigma70_r4"/>
</dbReference>
<dbReference type="RefSeq" id="WP_345363303.1">
    <property type="nucleotide sequence ID" value="NZ_BAABII010000010.1"/>
</dbReference>
<dbReference type="InterPro" id="IPR051054">
    <property type="entry name" value="SorC_transcr_regulators"/>
</dbReference>
<comment type="caution">
    <text evidence="7">The sequence shown here is derived from an EMBL/GenBank/DDBJ whole genome shotgun (WGS) entry which is preliminary data.</text>
</comment>
<evidence type="ECO:0000313" key="8">
    <source>
        <dbReference type="Proteomes" id="UP001564626"/>
    </source>
</evidence>
<evidence type="ECO:0000256" key="3">
    <source>
        <dbReference type="ARBA" id="ARBA00023125"/>
    </source>
</evidence>
<keyword evidence="4" id="KW-0804">Transcription</keyword>
<dbReference type="InterPro" id="IPR009057">
    <property type="entry name" value="Homeodomain-like_sf"/>
</dbReference>
<dbReference type="Proteomes" id="UP001564626">
    <property type="component" value="Unassembled WGS sequence"/>
</dbReference>
<evidence type="ECO:0000259" key="5">
    <source>
        <dbReference type="Pfam" id="PF04198"/>
    </source>
</evidence>
<dbReference type="EMBL" id="JBGEHV010000022">
    <property type="protein sequence ID" value="MEY8040504.1"/>
    <property type="molecule type" value="Genomic_DNA"/>
</dbReference>
<dbReference type="PANTHER" id="PTHR34294:SF1">
    <property type="entry name" value="TRANSCRIPTIONAL REGULATOR LSRR"/>
    <property type="match status" value="1"/>
</dbReference>
<feature type="domain" description="Sugar-binding" evidence="5">
    <location>
        <begin position="62"/>
        <end position="312"/>
    </location>
</feature>
<evidence type="ECO:0000256" key="1">
    <source>
        <dbReference type="ARBA" id="ARBA00010466"/>
    </source>
</evidence>
<dbReference type="Pfam" id="PF04545">
    <property type="entry name" value="Sigma70_r4"/>
    <property type="match status" value="1"/>
</dbReference>
<dbReference type="Pfam" id="PF04198">
    <property type="entry name" value="Sugar-bind"/>
    <property type="match status" value="1"/>
</dbReference>
<proteinExistence type="inferred from homology"/>
<evidence type="ECO:0000259" key="6">
    <source>
        <dbReference type="Pfam" id="PF04545"/>
    </source>
</evidence>
<organism evidence="7 8">
    <name type="scientific">Saccharopolyspora cebuensis</name>
    <dbReference type="NCBI Taxonomy" id="418759"/>
    <lineage>
        <taxon>Bacteria</taxon>
        <taxon>Bacillati</taxon>
        <taxon>Actinomycetota</taxon>
        <taxon>Actinomycetes</taxon>
        <taxon>Pseudonocardiales</taxon>
        <taxon>Pseudonocardiaceae</taxon>
        <taxon>Saccharopolyspora</taxon>
    </lineage>
</organism>
<dbReference type="PANTHER" id="PTHR34294">
    <property type="entry name" value="TRANSCRIPTIONAL REGULATOR-RELATED"/>
    <property type="match status" value="1"/>
</dbReference>
<dbReference type="SUPFAM" id="SSF46689">
    <property type="entry name" value="Homeodomain-like"/>
    <property type="match status" value="1"/>
</dbReference>
<dbReference type="InterPro" id="IPR007324">
    <property type="entry name" value="Sugar-bd_dom_put"/>
</dbReference>
<feature type="domain" description="RNA polymerase sigma-70 region 4" evidence="6">
    <location>
        <begin position="14"/>
        <end position="44"/>
    </location>
</feature>
<dbReference type="SUPFAM" id="SSF100950">
    <property type="entry name" value="NagB/RpiA/CoA transferase-like"/>
    <property type="match status" value="1"/>
</dbReference>
<dbReference type="Gene3D" id="1.10.10.10">
    <property type="entry name" value="Winged helix-like DNA-binding domain superfamily/Winged helix DNA-binding domain"/>
    <property type="match status" value="1"/>
</dbReference>
<name>A0ABV4CHE4_9PSEU</name>
<sequence>MRKNEHTAYEAALLYYFQGETMEAIARRLGVSRSTVSRLLSEARETGVVKISLQDPGTTPESLSSDLGHEFGVRVHLVSVRESDTEVRRLDLVARVAARLVASWMEPGTVLGIAWGTTIAAVTQHLTPHPCPESAVVQLNGAANANTSGVNHAGAIVAAAATAFDASMHHFPVPAFFDYTTTKEAMWRERSIRRVLALQRRADMALFGVGSLAGGLASHVYAAGYLDDEDMETLRREKVVGDVCTVMLRADGSYADIPLNERTTGPRPHELKLVRRRVCVVAGESKVPALRAALRAGTITDLIIDEDTAGQLRQHHP</sequence>
<keyword evidence="2" id="KW-0805">Transcription regulation</keyword>
<evidence type="ECO:0000256" key="2">
    <source>
        <dbReference type="ARBA" id="ARBA00023015"/>
    </source>
</evidence>
<dbReference type="InterPro" id="IPR036388">
    <property type="entry name" value="WH-like_DNA-bd_sf"/>
</dbReference>
<dbReference type="Gene3D" id="3.40.50.1360">
    <property type="match status" value="1"/>
</dbReference>
<gene>
    <name evidence="7" type="ORF">AB8O55_13940</name>
</gene>
<protein>
    <submittedName>
        <fullName evidence="7">Sugar-binding transcriptional regulator</fullName>
    </submittedName>
</protein>
<reference evidence="7 8" key="1">
    <citation type="submission" date="2024-08" db="EMBL/GenBank/DDBJ databases">
        <title>Genome mining of Saccharopolyspora cebuensis PGLac3 from Nigerian medicinal plant.</title>
        <authorList>
            <person name="Ezeobiora C.E."/>
            <person name="Igbokwe N.H."/>
            <person name="Amin D.H."/>
            <person name="Mendie U.E."/>
        </authorList>
    </citation>
    <scope>NUCLEOTIDE SEQUENCE [LARGE SCALE GENOMIC DNA]</scope>
    <source>
        <strain evidence="7 8">PGLac3</strain>
    </source>
</reference>
<evidence type="ECO:0000256" key="4">
    <source>
        <dbReference type="ARBA" id="ARBA00023163"/>
    </source>
</evidence>
<keyword evidence="8" id="KW-1185">Reference proteome</keyword>
<evidence type="ECO:0000313" key="7">
    <source>
        <dbReference type="EMBL" id="MEY8040504.1"/>
    </source>
</evidence>
<comment type="similarity">
    <text evidence="1">Belongs to the SorC transcriptional regulatory family.</text>
</comment>